<dbReference type="InterPro" id="IPR043128">
    <property type="entry name" value="Rev_trsase/Diguanyl_cyclase"/>
</dbReference>
<dbReference type="InterPro" id="IPR029787">
    <property type="entry name" value="Nucleotide_cyclase"/>
</dbReference>
<dbReference type="CDD" id="cd00130">
    <property type="entry name" value="PAS"/>
    <property type="match status" value="2"/>
</dbReference>
<protein>
    <submittedName>
        <fullName evidence="5">Phytochrome-like protein cph2</fullName>
    </submittedName>
</protein>
<dbReference type="SUPFAM" id="SSF141868">
    <property type="entry name" value="EAL domain-like"/>
    <property type="match status" value="1"/>
</dbReference>
<dbReference type="SMART" id="SM00091">
    <property type="entry name" value="PAS"/>
    <property type="match status" value="2"/>
</dbReference>
<dbReference type="PROSITE" id="PS50887">
    <property type="entry name" value="GGDEF"/>
    <property type="match status" value="1"/>
</dbReference>
<dbReference type="Proteomes" id="UP000032360">
    <property type="component" value="Unassembled WGS sequence"/>
</dbReference>
<evidence type="ECO:0000259" key="4">
    <source>
        <dbReference type="PROSITE" id="PS50887"/>
    </source>
</evidence>
<dbReference type="CDD" id="cd01948">
    <property type="entry name" value="EAL"/>
    <property type="match status" value="1"/>
</dbReference>
<feature type="domain" description="PAS" evidence="1">
    <location>
        <begin position="485"/>
        <end position="530"/>
    </location>
</feature>
<dbReference type="NCBIfam" id="TIGR00229">
    <property type="entry name" value="sensory_box"/>
    <property type="match status" value="2"/>
</dbReference>
<keyword evidence="6" id="KW-1185">Reference proteome</keyword>
<evidence type="ECO:0000313" key="6">
    <source>
        <dbReference type="Proteomes" id="UP000032360"/>
    </source>
</evidence>
<evidence type="ECO:0000259" key="3">
    <source>
        <dbReference type="PROSITE" id="PS50883"/>
    </source>
</evidence>
<dbReference type="CDD" id="cd01949">
    <property type="entry name" value="GGDEF"/>
    <property type="match status" value="1"/>
</dbReference>
<dbReference type="NCBIfam" id="TIGR00254">
    <property type="entry name" value="GGDEF"/>
    <property type="match status" value="1"/>
</dbReference>
<dbReference type="PROSITE" id="PS50112">
    <property type="entry name" value="PAS"/>
    <property type="match status" value="2"/>
</dbReference>
<dbReference type="InterPro" id="IPR035919">
    <property type="entry name" value="EAL_sf"/>
</dbReference>
<dbReference type="InterPro" id="IPR001633">
    <property type="entry name" value="EAL_dom"/>
</dbReference>
<proteinExistence type="predicted"/>
<dbReference type="EMBL" id="JXYS01000038">
    <property type="protein sequence ID" value="KJF17495.1"/>
    <property type="molecule type" value="Genomic_DNA"/>
</dbReference>
<dbReference type="PROSITE" id="PS50113">
    <property type="entry name" value="PAC"/>
    <property type="match status" value="1"/>
</dbReference>
<sequence length="1170" mass="128250">MNLSQLRLSKGLARCMLDVASGFDLDEVKRVSIYLGSIDDLATNHLYLILSLSKIDGEIFEIDPSGDFSLSDRDAFVIRKSTSIESIDRCALDLCDGAIVVQSQVQGRSFDQLFVRFDFFQNSLAHSSKDYEEFVATTTSVVAAIEDYLSGDELRALEKRFEIFEASALSMQTVSSKGDLFYEFAKVLNKLFDCSHIEFFIEDDSEDAVSNCRSFSRLGNSLAEDSLSHLREVMKSEEVPSEAAIVYDSQEKVATPSLSLEFVDRLGALGDFRSIAIVPISLPGQRPIGSAVIASATSFAFSRLDLMALGAFSSQVTLAVLRLDREWMVAWNWSFASGVTGKTSLRSLLDVTTSALGVLSSGLRLAVLLDGAKFIERPRGITGYRLLFIGNGERIIDLVDFASSDAISLRIVQLLGEDPVSDEIDFIIQGRSILGVIGFAKIDGSKFSEIERNGLRQAVAQLNPAVASISSSQLEASTMIRQREDDALFATIVQAMSELVWAISDDGRIVWASPSHREVLGLSPSLLEGRRMSEVIQYHGGTEKLGYGDLLGAMDQLLFEIEDHRGNLHLLEAVANRLPVIHSSGATTVVSARDVTERRKMEREVEESESRYRSIVEASGQGIWVVSLDGRVTYANRAMEALIDRDASDIVGCYVSDFLDPMSATDPTLEWGSGDSFPEMQHELILLRGDGKTVHGLAKISPIRDSFGNVISRLAVVADISRHKQNESELEAALERDSLTGLLNRRGAEKGYLEIVSNLDDGRLVALFFLDLDRFKLINDTRGHLVGDRLLVSVAKRMISAGRDQDVVARLGGDEFIVVAGGFKDQAGAEAFGVRIARNFAKPFVIDGEDYFSSASIGVATGLSDTPWDELLRDADTAMYKAKESRSSKVAFFDKSFRSSAERRMVVEAALRQSLSRDEIYMAYQPILDIQSGLVVGYESLMRWNCKKLGTIGPDEFIPIAEDSGLIHLHGAFALSASVSALRTFQSFDPRRSPFIAVNVSMRQLETGSRSSFIDLIASKNLSKGELVLEITESEMMRYPSEIAPLLRDLQSIGVLISIDDFGTGYSSLAQLSSLAPDIVKIDKQFVAKLEADDSRQIASAIVAMCDALGVSTVAEGVETKMQLELLASIGCTFAQGYYIAPALEEISVPIETEIIDARFSDTLGSRTIY</sequence>
<dbReference type="Pfam" id="PF00990">
    <property type="entry name" value="GGDEF"/>
    <property type="match status" value="1"/>
</dbReference>
<dbReference type="InterPro" id="IPR035965">
    <property type="entry name" value="PAS-like_dom_sf"/>
</dbReference>
<dbReference type="AlphaFoldDB" id="A0A0D8HHM9"/>
<dbReference type="OrthoDB" id="23692at2"/>
<dbReference type="PANTHER" id="PTHR44757">
    <property type="entry name" value="DIGUANYLATE CYCLASE DGCP"/>
    <property type="match status" value="1"/>
</dbReference>
<dbReference type="InterPro" id="IPR000700">
    <property type="entry name" value="PAS-assoc_C"/>
</dbReference>
<dbReference type="Gene3D" id="3.30.70.270">
    <property type="match status" value="1"/>
</dbReference>
<dbReference type="SMART" id="SM00086">
    <property type="entry name" value="PAC"/>
    <property type="match status" value="1"/>
</dbReference>
<dbReference type="InterPro" id="IPR000160">
    <property type="entry name" value="GGDEF_dom"/>
</dbReference>
<dbReference type="Gene3D" id="3.20.20.450">
    <property type="entry name" value="EAL domain"/>
    <property type="match status" value="1"/>
</dbReference>
<dbReference type="InterPro" id="IPR001610">
    <property type="entry name" value="PAC"/>
</dbReference>
<dbReference type="Pfam" id="PF00563">
    <property type="entry name" value="EAL"/>
    <property type="match status" value="1"/>
</dbReference>
<dbReference type="SUPFAM" id="SSF55781">
    <property type="entry name" value="GAF domain-like"/>
    <property type="match status" value="1"/>
</dbReference>
<dbReference type="InterPro" id="IPR052155">
    <property type="entry name" value="Biofilm_reg_signaling"/>
</dbReference>
<name>A0A0D8HHM9_9ACTN</name>
<dbReference type="RefSeq" id="WP_052605355.1">
    <property type="nucleotide sequence ID" value="NZ_JXYS01000038.1"/>
</dbReference>
<reference evidence="5 6" key="1">
    <citation type="submission" date="2015-01" db="EMBL/GenBank/DDBJ databases">
        <title>Draft genome of the acidophilic iron oxidizer Acidithrix ferrooxidans strain Py-F3.</title>
        <authorList>
            <person name="Poehlein A."/>
            <person name="Eisen S."/>
            <person name="Schloemann M."/>
            <person name="Johnson B.D."/>
            <person name="Daniel R."/>
            <person name="Muehling M."/>
        </authorList>
    </citation>
    <scope>NUCLEOTIDE SEQUENCE [LARGE SCALE GENOMIC DNA]</scope>
    <source>
        <strain evidence="5 6">Py-F3</strain>
    </source>
</reference>
<dbReference type="SUPFAM" id="SSF55073">
    <property type="entry name" value="Nucleotide cyclase"/>
    <property type="match status" value="1"/>
</dbReference>
<feature type="domain" description="PAC" evidence="2">
    <location>
        <begin position="680"/>
        <end position="732"/>
    </location>
</feature>
<dbReference type="SMART" id="SM00267">
    <property type="entry name" value="GGDEF"/>
    <property type="match status" value="1"/>
</dbReference>
<dbReference type="Gene3D" id="3.30.450.20">
    <property type="entry name" value="PAS domain"/>
    <property type="match status" value="2"/>
</dbReference>
<dbReference type="InterPro" id="IPR029016">
    <property type="entry name" value="GAF-like_dom_sf"/>
</dbReference>
<dbReference type="InterPro" id="IPR000014">
    <property type="entry name" value="PAS"/>
</dbReference>
<dbReference type="SMART" id="SM00052">
    <property type="entry name" value="EAL"/>
    <property type="match status" value="1"/>
</dbReference>
<dbReference type="Pfam" id="PF13426">
    <property type="entry name" value="PAS_9"/>
    <property type="match status" value="2"/>
</dbReference>
<dbReference type="SUPFAM" id="SSF55785">
    <property type="entry name" value="PYP-like sensor domain (PAS domain)"/>
    <property type="match status" value="2"/>
</dbReference>
<feature type="domain" description="GGDEF" evidence="4">
    <location>
        <begin position="763"/>
        <end position="895"/>
    </location>
</feature>
<dbReference type="PANTHER" id="PTHR44757:SF2">
    <property type="entry name" value="BIOFILM ARCHITECTURE MAINTENANCE PROTEIN MBAA"/>
    <property type="match status" value="1"/>
</dbReference>
<comment type="caution">
    <text evidence="5">The sequence shown here is derived from an EMBL/GenBank/DDBJ whole genome shotgun (WGS) entry which is preliminary data.</text>
</comment>
<organism evidence="5 6">
    <name type="scientific">Acidithrix ferrooxidans</name>
    <dbReference type="NCBI Taxonomy" id="1280514"/>
    <lineage>
        <taxon>Bacteria</taxon>
        <taxon>Bacillati</taxon>
        <taxon>Actinomycetota</taxon>
        <taxon>Acidimicrobiia</taxon>
        <taxon>Acidimicrobiales</taxon>
        <taxon>Acidimicrobiaceae</taxon>
        <taxon>Acidithrix</taxon>
    </lineage>
</organism>
<dbReference type="PROSITE" id="PS50883">
    <property type="entry name" value="EAL"/>
    <property type="match status" value="1"/>
</dbReference>
<accession>A0A0D8HHM9</accession>
<evidence type="ECO:0000259" key="2">
    <source>
        <dbReference type="PROSITE" id="PS50113"/>
    </source>
</evidence>
<dbReference type="STRING" id="1280514.AXFE_16580"/>
<gene>
    <name evidence="5" type="primary">cph22</name>
    <name evidence="5" type="ORF">AXFE_16580</name>
</gene>
<dbReference type="Gene3D" id="3.30.450.40">
    <property type="match status" value="1"/>
</dbReference>
<evidence type="ECO:0000259" key="1">
    <source>
        <dbReference type="PROSITE" id="PS50112"/>
    </source>
</evidence>
<feature type="domain" description="PAS" evidence="1">
    <location>
        <begin position="608"/>
        <end position="661"/>
    </location>
</feature>
<feature type="domain" description="EAL" evidence="3">
    <location>
        <begin position="904"/>
        <end position="1157"/>
    </location>
</feature>
<evidence type="ECO:0000313" key="5">
    <source>
        <dbReference type="EMBL" id="KJF17495.1"/>
    </source>
</evidence>